<reference evidence="2 3" key="1">
    <citation type="submission" date="2017-08" db="EMBL/GenBank/DDBJ databases">
        <title>USMARCv1.0.</title>
        <authorList>
            <person name="Hannum G.I."/>
            <person name="Koren S."/>
            <person name="Schroeder S.G."/>
            <person name="Chin S.C."/>
            <person name="Nonneman D.J."/>
            <person name="Becker S.A."/>
            <person name="Rosen B.D."/>
            <person name="Bickhart D.M."/>
            <person name="Putnam N.H."/>
            <person name="Green R.E."/>
            <person name="Tuggle C.K."/>
            <person name="Liu H."/>
            <person name="Rohrer G.A."/>
            <person name="Warr A."/>
            <person name="Hall R."/>
            <person name="Kim K."/>
            <person name="Hume D.A."/>
            <person name="Talbot R."/>
            <person name="Chow W."/>
            <person name="Howe K."/>
            <person name="Schwartz A.S."/>
            <person name="Watson M."/>
            <person name="Archibald A.L."/>
            <person name="Phillippy A.M."/>
            <person name="Smith T.P.L."/>
        </authorList>
    </citation>
    <scope>NUCLEOTIDE SEQUENCE [LARGE SCALE GENOMIC DNA]</scope>
</reference>
<feature type="region of interest" description="Disordered" evidence="1">
    <location>
        <begin position="112"/>
        <end position="167"/>
    </location>
</feature>
<gene>
    <name evidence="2" type="primary">TEX44</name>
</gene>
<protein>
    <submittedName>
        <fullName evidence="2">Testis expressed 44</fullName>
    </submittedName>
</protein>
<dbReference type="InterPro" id="IPR031460">
    <property type="entry name" value="DUF4678"/>
</dbReference>
<evidence type="ECO:0000256" key="1">
    <source>
        <dbReference type="SAM" id="MobiDB-lite"/>
    </source>
</evidence>
<proteinExistence type="predicted"/>
<sequence length="354" mass="36946">MTSVPLGEARAASIPTHGESRSADIPAVGSRSQVPLLADVPVSADQRDVDQASVQPATLEAVSESGDKDKHEAAAGSAQEPTEVLLAYLAPDVLQTSRGLQNLLQDGPLQDARMTQSPKSLQHTSPTEEEEETSQTAGISDMEPEPASSLPSAQVQPSQNAEAPPVVSTADANGQLDTLATGTTEAVEEKSEGPEALDPDTDTAPSAPALPGCRQVALGRRRLDFMAREDNSYMRSVTSLLGGGEGPISSLADILVWSETTMGMTRGILASGHGSVTDLLRSTGPHLHPASSILGSPSPAFSSGLVVGTSSALRSITHMLELAERRTMEGIRLAVRYLTSHLTSRQAHTGPNLN</sequence>
<dbReference type="AlphaFoldDB" id="A0A4X1THY6"/>
<name>A0A4X1THY6_PIG</name>
<dbReference type="Ensembl" id="ENSSSCT00070017495.1">
    <property type="protein sequence ID" value="ENSSSCP00070014497.1"/>
    <property type="gene ID" value="ENSSSCG00070009028.1"/>
</dbReference>
<feature type="region of interest" description="Disordered" evidence="1">
    <location>
        <begin position="1"/>
        <end position="81"/>
    </location>
</feature>
<reference evidence="2" key="2">
    <citation type="submission" date="2025-08" db="UniProtKB">
        <authorList>
            <consortium name="Ensembl"/>
        </authorList>
    </citation>
    <scope>IDENTIFICATION</scope>
</reference>
<evidence type="ECO:0000313" key="2">
    <source>
        <dbReference type="Ensembl" id="ENSSSCP00070014497.1"/>
    </source>
</evidence>
<feature type="compositionally biased region" description="Polar residues" evidence="1">
    <location>
        <begin position="149"/>
        <end position="161"/>
    </location>
</feature>
<dbReference type="PANTHER" id="PTHR37365:SF1">
    <property type="entry name" value="TESTIS-EXPRESSED PROTEIN 44"/>
    <property type="match status" value="1"/>
</dbReference>
<organism evidence="2 3">
    <name type="scientific">Sus scrofa</name>
    <name type="common">Pig</name>
    <dbReference type="NCBI Taxonomy" id="9823"/>
    <lineage>
        <taxon>Eukaryota</taxon>
        <taxon>Metazoa</taxon>
        <taxon>Chordata</taxon>
        <taxon>Craniata</taxon>
        <taxon>Vertebrata</taxon>
        <taxon>Euteleostomi</taxon>
        <taxon>Mammalia</taxon>
        <taxon>Eutheria</taxon>
        <taxon>Laurasiatheria</taxon>
        <taxon>Artiodactyla</taxon>
        <taxon>Suina</taxon>
        <taxon>Suidae</taxon>
        <taxon>Sus</taxon>
    </lineage>
</organism>
<feature type="compositionally biased region" description="Polar residues" evidence="1">
    <location>
        <begin position="113"/>
        <end position="125"/>
    </location>
</feature>
<dbReference type="PANTHER" id="PTHR37365">
    <property type="entry name" value="TESTIS-EXPRESSED PROTEIN 44"/>
    <property type="match status" value="1"/>
</dbReference>
<dbReference type="Pfam" id="PF15727">
    <property type="entry name" value="DUF4678"/>
    <property type="match status" value="1"/>
</dbReference>
<feature type="region of interest" description="Disordered" evidence="1">
    <location>
        <begin position="184"/>
        <end position="211"/>
    </location>
</feature>
<dbReference type="Proteomes" id="UP000314985">
    <property type="component" value="Chromosome 15"/>
</dbReference>
<evidence type="ECO:0000313" key="3">
    <source>
        <dbReference type="Proteomes" id="UP000314985"/>
    </source>
</evidence>
<accession>A0A4X1THY6</accession>